<evidence type="ECO:0000256" key="3">
    <source>
        <dbReference type="ARBA" id="ARBA00022630"/>
    </source>
</evidence>
<evidence type="ECO:0000313" key="7">
    <source>
        <dbReference type="EMBL" id="SEW01857.1"/>
    </source>
</evidence>
<evidence type="ECO:0000259" key="6">
    <source>
        <dbReference type="Pfam" id="PF07992"/>
    </source>
</evidence>
<dbReference type="Proteomes" id="UP000198518">
    <property type="component" value="Unassembled WGS sequence"/>
</dbReference>
<sequence length="391" mass="40758">MRVVVLGAGYAGIVVAGRLEDTLPEDVDLVVVDEHDYHLVQHELHRVIRRPGLADDVRVPLRDIFDRARVQQGRVSEVDQNDCVVEFADGRSLEYDVAAVCLGAETAYYGLPGVEEHSFPVKRLADAEAIRARFEGVLESGGTAVVGGAGLSGVQTAGELAAFARDADAGDSVDVVLLEQADRVAPSFPPKFQEAVREELLLENVDVRTGVTVTSATGDAVETADGSVPSDLFVWTGGIQGPDALGGERPSVRADLTADDHTVVVGDAARVVDAEGSAVPASAQTAVREARVAAANVASLVADRRDGDVRPRQRYTFESPGWLVSVGDGAVAQIGPSVVRGTAAKAAKVGVGVGYLANTGGVEDAVGLLREELGLGGRERDENAGGQAGPR</sequence>
<keyword evidence="4" id="KW-0274">FAD</keyword>
<protein>
    <submittedName>
        <fullName evidence="7">NADH dehydrogenase</fullName>
    </submittedName>
</protein>
<keyword evidence="3" id="KW-0285">Flavoprotein</keyword>
<dbReference type="GO" id="GO:0003955">
    <property type="term" value="F:NAD(P)H dehydrogenase (quinone) activity"/>
    <property type="evidence" value="ECO:0007669"/>
    <property type="project" value="TreeGrafter"/>
</dbReference>
<dbReference type="EMBL" id="FOJA01000001">
    <property type="protein sequence ID" value="SEW01857.1"/>
    <property type="molecule type" value="Genomic_DNA"/>
</dbReference>
<dbReference type="OrthoDB" id="38899at2157"/>
<dbReference type="InterPro" id="IPR023753">
    <property type="entry name" value="FAD/NAD-binding_dom"/>
</dbReference>
<keyword evidence="8" id="KW-1185">Reference proteome</keyword>
<feature type="domain" description="FAD/NAD(P)-binding" evidence="6">
    <location>
        <begin position="1"/>
        <end position="289"/>
    </location>
</feature>
<gene>
    <name evidence="7" type="ORF">SAMN04487945_0948</name>
</gene>
<dbReference type="STRING" id="355548.SAMN04487945_0948"/>
<evidence type="ECO:0000256" key="4">
    <source>
        <dbReference type="ARBA" id="ARBA00022827"/>
    </source>
</evidence>
<name>A0A1I0NK34_9EURY</name>
<keyword evidence="5" id="KW-0560">Oxidoreductase</keyword>
<evidence type="ECO:0000256" key="5">
    <source>
        <dbReference type="ARBA" id="ARBA00023002"/>
    </source>
</evidence>
<dbReference type="PANTHER" id="PTHR42913">
    <property type="entry name" value="APOPTOSIS-INDUCING FACTOR 1"/>
    <property type="match status" value="1"/>
</dbReference>
<comment type="cofactor">
    <cofactor evidence="1">
        <name>FAD</name>
        <dbReference type="ChEBI" id="CHEBI:57692"/>
    </cofactor>
</comment>
<dbReference type="AlphaFoldDB" id="A0A1I0NK34"/>
<proteinExistence type="inferred from homology"/>
<dbReference type="InterPro" id="IPR051169">
    <property type="entry name" value="NADH-Q_oxidoreductase"/>
</dbReference>
<dbReference type="SUPFAM" id="SSF51905">
    <property type="entry name" value="FAD/NAD(P)-binding domain"/>
    <property type="match status" value="2"/>
</dbReference>
<dbReference type="GO" id="GO:0019646">
    <property type="term" value="P:aerobic electron transport chain"/>
    <property type="evidence" value="ECO:0007669"/>
    <property type="project" value="TreeGrafter"/>
</dbReference>
<dbReference type="Pfam" id="PF07992">
    <property type="entry name" value="Pyr_redox_2"/>
    <property type="match status" value="1"/>
</dbReference>
<dbReference type="PANTHER" id="PTHR42913:SF3">
    <property type="entry name" value="64 KDA MITOCHONDRIAL NADH DEHYDROGENASE (EUROFUNG)"/>
    <property type="match status" value="1"/>
</dbReference>
<dbReference type="RefSeq" id="WP_089668215.1">
    <property type="nucleotide sequence ID" value="NZ_FOJA01000001.1"/>
</dbReference>
<accession>A0A1I0NK34</accession>
<comment type="similarity">
    <text evidence="2">Belongs to the NADH dehydrogenase family.</text>
</comment>
<evidence type="ECO:0000313" key="8">
    <source>
        <dbReference type="Proteomes" id="UP000198518"/>
    </source>
</evidence>
<evidence type="ECO:0000256" key="1">
    <source>
        <dbReference type="ARBA" id="ARBA00001974"/>
    </source>
</evidence>
<organism evidence="7 8">
    <name type="scientific">Halobacterium jilantaiense</name>
    <dbReference type="NCBI Taxonomy" id="355548"/>
    <lineage>
        <taxon>Archaea</taxon>
        <taxon>Methanobacteriati</taxon>
        <taxon>Methanobacteriota</taxon>
        <taxon>Stenosarchaea group</taxon>
        <taxon>Halobacteria</taxon>
        <taxon>Halobacteriales</taxon>
        <taxon>Halobacteriaceae</taxon>
        <taxon>Halobacterium</taxon>
    </lineage>
</organism>
<dbReference type="InterPro" id="IPR036188">
    <property type="entry name" value="FAD/NAD-bd_sf"/>
</dbReference>
<dbReference type="Gene3D" id="3.50.50.100">
    <property type="match status" value="1"/>
</dbReference>
<reference evidence="7 8" key="1">
    <citation type="submission" date="2016-10" db="EMBL/GenBank/DDBJ databases">
        <authorList>
            <person name="de Groot N.N."/>
        </authorList>
    </citation>
    <scope>NUCLEOTIDE SEQUENCE [LARGE SCALE GENOMIC DNA]</scope>
    <source>
        <strain evidence="7 8">CGMCC 1.5337</strain>
    </source>
</reference>
<evidence type="ECO:0000256" key="2">
    <source>
        <dbReference type="ARBA" id="ARBA00005272"/>
    </source>
</evidence>